<dbReference type="EMBL" id="JAUHHV010000001">
    <property type="protein sequence ID" value="KAK1436973.1"/>
    <property type="molecule type" value="Genomic_DNA"/>
</dbReference>
<evidence type="ECO:0000256" key="1">
    <source>
        <dbReference type="SAM" id="MobiDB-lite"/>
    </source>
</evidence>
<reference evidence="2" key="1">
    <citation type="journal article" date="2023" name="bioRxiv">
        <title>Improved chromosome-level genome assembly for marigold (Tagetes erecta).</title>
        <authorList>
            <person name="Jiang F."/>
            <person name="Yuan L."/>
            <person name="Wang S."/>
            <person name="Wang H."/>
            <person name="Xu D."/>
            <person name="Wang A."/>
            <person name="Fan W."/>
        </authorList>
    </citation>
    <scope>NUCLEOTIDE SEQUENCE</scope>
    <source>
        <strain evidence="2">WSJ</strain>
        <tissue evidence="2">Leaf</tissue>
    </source>
</reference>
<organism evidence="2 3">
    <name type="scientific">Tagetes erecta</name>
    <name type="common">African marigold</name>
    <dbReference type="NCBI Taxonomy" id="13708"/>
    <lineage>
        <taxon>Eukaryota</taxon>
        <taxon>Viridiplantae</taxon>
        <taxon>Streptophyta</taxon>
        <taxon>Embryophyta</taxon>
        <taxon>Tracheophyta</taxon>
        <taxon>Spermatophyta</taxon>
        <taxon>Magnoliopsida</taxon>
        <taxon>eudicotyledons</taxon>
        <taxon>Gunneridae</taxon>
        <taxon>Pentapetalae</taxon>
        <taxon>asterids</taxon>
        <taxon>campanulids</taxon>
        <taxon>Asterales</taxon>
        <taxon>Asteraceae</taxon>
        <taxon>Asteroideae</taxon>
        <taxon>Heliantheae alliance</taxon>
        <taxon>Tageteae</taxon>
        <taxon>Tagetes</taxon>
    </lineage>
</organism>
<evidence type="ECO:0000313" key="2">
    <source>
        <dbReference type="EMBL" id="KAK1436973.1"/>
    </source>
</evidence>
<dbReference type="Proteomes" id="UP001229421">
    <property type="component" value="Unassembled WGS sequence"/>
</dbReference>
<sequence length="68" mass="7835">MAGKYLNHKKVYGTHVEKIMHNRRASDRFRLGVMLNDSEKEDEAATTTDKEYEDEADEEDEAATADEE</sequence>
<accession>A0AAD8LC92</accession>
<gene>
    <name evidence="2" type="ORF">QVD17_02757</name>
</gene>
<feature type="compositionally biased region" description="Acidic residues" evidence="1">
    <location>
        <begin position="51"/>
        <end position="68"/>
    </location>
</feature>
<comment type="caution">
    <text evidence="2">The sequence shown here is derived from an EMBL/GenBank/DDBJ whole genome shotgun (WGS) entry which is preliminary data.</text>
</comment>
<proteinExistence type="predicted"/>
<evidence type="ECO:0000313" key="3">
    <source>
        <dbReference type="Proteomes" id="UP001229421"/>
    </source>
</evidence>
<keyword evidence="3" id="KW-1185">Reference proteome</keyword>
<name>A0AAD8LC92_TARER</name>
<feature type="region of interest" description="Disordered" evidence="1">
    <location>
        <begin position="34"/>
        <end position="68"/>
    </location>
</feature>
<dbReference type="AlphaFoldDB" id="A0AAD8LC92"/>
<protein>
    <submittedName>
        <fullName evidence="2">Uncharacterized protein</fullName>
    </submittedName>
</protein>